<dbReference type="PANTHER" id="PTHR22948">
    <property type="entry name" value="TUDOR DOMAIN CONTAINING PROTEIN"/>
    <property type="match status" value="1"/>
</dbReference>
<dbReference type="Gene3D" id="2.30.30.140">
    <property type="match status" value="2"/>
</dbReference>
<evidence type="ECO:0000259" key="7">
    <source>
        <dbReference type="PROSITE" id="PS50865"/>
    </source>
</evidence>
<dbReference type="Gene3D" id="2.40.50.90">
    <property type="match status" value="1"/>
</dbReference>
<dbReference type="PROSITE" id="PS50304">
    <property type="entry name" value="TUDOR"/>
    <property type="match status" value="2"/>
</dbReference>
<feature type="domain" description="Tudor" evidence="6">
    <location>
        <begin position="667"/>
        <end position="726"/>
    </location>
</feature>
<dbReference type="SUPFAM" id="SSF54928">
    <property type="entry name" value="RNA-binding domain, RBD"/>
    <property type="match status" value="1"/>
</dbReference>
<keyword evidence="3" id="KW-0862">Zinc</keyword>
<dbReference type="Gene3D" id="6.10.140.2220">
    <property type="match status" value="1"/>
</dbReference>
<protein>
    <recommendedName>
        <fullName evidence="10">Tudor domain-containing protein 1</fullName>
    </recommendedName>
</protein>
<dbReference type="SMART" id="SM00333">
    <property type="entry name" value="TUDOR"/>
    <property type="match status" value="2"/>
</dbReference>
<dbReference type="GO" id="GO:0008270">
    <property type="term" value="F:zinc ion binding"/>
    <property type="evidence" value="ECO:0007669"/>
    <property type="project" value="UniProtKB-KW"/>
</dbReference>
<dbReference type="CDD" id="cd00590">
    <property type="entry name" value="RRM_SF"/>
    <property type="match status" value="1"/>
</dbReference>
<dbReference type="Pfam" id="PF00567">
    <property type="entry name" value="TUDOR"/>
    <property type="match status" value="2"/>
</dbReference>
<dbReference type="CDD" id="cd20444">
    <property type="entry name" value="Tudor_vreteno-like_rpt1"/>
    <property type="match status" value="1"/>
</dbReference>
<evidence type="ECO:0000256" key="2">
    <source>
        <dbReference type="ARBA" id="ARBA00022771"/>
    </source>
</evidence>
<dbReference type="PROSITE" id="PS50865">
    <property type="entry name" value="ZF_MYND_2"/>
    <property type="match status" value="1"/>
</dbReference>
<dbReference type="PANTHER" id="PTHR22948:SF76">
    <property type="entry name" value="FI20010P1-RELATED"/>
    <property type="match status" value="1"/>
</dbReference>
<accession>A0A0L0BS58</accession>
<dbReference type="GO" id="GO:0005737">
    <property type="term" value="C:cytoplasm"/>
    <property type="evidence" value="ECO:0007669"/>
    <property type="project" value="UniProtKB-ARBA"/>
</dbReference>
<dbReference type="InterPro" id="IPR002999">
    <property type="entry name" value="Tudor"/>
</dbReference>
<evidence type="ECO:0000256" key="1">
    <source>
        <dbReference type="ARBA" id="ARBA00022723"/>
    </source>
</evidence>
<dbReference type="Gene3D" id="3.30.70.330">
    <property type="match status" value="1"/>
</dbReference>
<evidence type="ECO:0000313" key="8">
    <source>
        <dbReference type="EMBL" id="KNC22885.1"/>
    </source>
</evidence>
<dbReference type="STRING" id="7375.A0A0L0BS58"/>
<dbReference type="SUPFAM" id="SSF144232">
    <property type="entry name" value="HIT/MYND zinc finger-like"/>
    <property type="match status" value="1"/>
</dbReference>
<dbReference type="GO" id="GO:0003676">
    <property type="term" value="F:nucleic acid binding"/>
    <property type="evidence" value="ECO:0007669"/>
    <property type="project" value="InterPro"/>
</dbReference>
<keyword evidence="2 4" id="KW-0863">Zinc-finger</keyword>
<evidence type="ECO:0008006" key="10">
    <source>
        <dbReference type="Google" id="ProtNLM"/>
    </source>
</evidence>
<dbReference type="InterPro" id="IPR035979">
    <property type="entry name" value="RBD_domain_sf"/>
</dbReference>
<gene>
    <name evidence="8" type="ORF">FF38_08794</name>
</gene>
<evidence type="ECO:0000256" key="5">
    <source>
        <dbReference type="SAM" id="MobiDB-lite"/>
    </source>
</evidence>
<feature type="domain" description="MYND-type" evidence="7">
    <location>
        <begin position="274"/>
        <end position="309"/>
    </location>
</feature>
<evidence type="ECO:0000259" key="6">
    <source>
        <dbReference type="PROSITE" id="PS50304"/>
    </source>
</evidence>
<evidence type="ECO:0000256" key="4">
    <source>
        <dbReference type="PROSITE-ProRule" id="PRU00134"/>
    </source>
</evidence>
<proteinExistence type="predicted"/>
<feature type="compositionally biased region" description="Polar residues" evidence="5">
    <location>
        <begin position="359"/>
        <end position="370"/>
    </location>
</feature>
<feature type="domain" description="Tudor" evidence="6">
    <location>
        <begin position="461"/>
        <end position="522"/>
    </location>
</feature>
<feature type="compositionally biased region" description="Polar residues" evidence="5">
    <location>
        <begin position="144"/>
        <end position="160"/>
    </location>
</feature>
<dbReference type="Proteomes" id="UP000037069">
    <property type="component" value="Unassembled WGS sequence"/>
</dbReference>
<dbReference type="OrthoDB" id="10023235at2759"/>
<dbReference type="SUPFAM" id="SSF63748">
    <property type="entry name" value="Tudor/PWWP/MBT"/>
    <property type="match status" value="2"/>
</dbReference>
<feature type="region of interest" description="Disordered" evidence="5">
    <location>
        <begin position="136"/>
        <end position="160"/>
    </location>
</feature>
<keyword evidence="9" id="KW-1185">Reference proteome</keyword>
<evidence type="ECO:0000313" key="9">
    <source>
        <dbReference type="Proteomes" id="UP000037069"/>
    </source>
</evidence>
<dbReference type="InterPro" id="IPR050621">
    <property type="entry name" value="Tudor_domain_containing"/>
</dbReference>
<feature type="compositionally biased region" description="Low complexity" evidence="5">
    <location>
        <begin position="324"/>
        <end position="337"/>
    </location>
</feature>
<dbReference type="InterPro" id="IPR012677">
    <property type="entry name" value="Nucleotide-bd_a/b_plait_sf"/>
</dbReference>
<evidence type="ECO:0000256" key="3">
    <source>
        <dbReference type="ARBA" id="ARBA00022833"/>
    </source>
</evidence>
<dbReference type="InterPro" id="IPR035437">
    <property type="entry name" value="SNase_OB-fold_sf"/>
</dbReference>
<feature type="compositionally biased region" description="Basic and acidic residues" evidence="5">
    <location>
        <begin position="338"/>
        <end position="358"/>
    </location>
</feature>
<dbReference type="EMBL" id="JRES01001442">
    <property type="protein sequence ID" value="KNC22885.1"/>
    <property type="molecule type" value="Genomic_DNA"/>
</dbReference>
<dbReference type="AlphaFoldDB" id="A0A0L0BS58"/>
<organism evidence="8 9">
    <name type="scientific">Lucilia cuprina</name>
    <name type="common">Green bottle fly</name>
    <name type="synonym">Australian sheep blowfly</name>
    <dbReference type="NCBI Taxonomy" id="7375"/>
    <lineage>
        <taxon>Eukaryota</taxon>
        <taxon>Metazoa</taxon>
        <taxon>Ecdysozoa</taxon>
        <taxon>Arthropoda</taxon>
        <taxon>Hexapoda</taxon>
        <taxon>Insecta</taxon>
        <taxon>Pterygota</taxon>
        <taxon>Neoptera</taxon>
        <taxon>Endopterygota</taxon>
        <taxon>Diptera</taxon>
        <taxon>Brachycera</taxon>
        <taxon>Muscomorpha</taxon>
        <taxon>Oestroidea</taxon>
        <taxon>Calliphoridae</taxon>
        <taxon>Luciliinae</taxon>
        <taxon>Lucilia</taxon>
    </lineage>
</organism>
<keyword evidence="1" id="KW-0479">Metal-binding</keyword>
<dbReference type="InterPro" id="IPR002893">
    <property type="entry name" value="Znf_MYND"/>
</dbReference>
<dbReference type="OMA" id="SRITWIA"/>
<name>A0A0L0BS58_LUCCU</name>
<comment type="caution">
    <text evidence="8">The sequence shown here is derived from an EMBL/GenBank/DDBJ whole genome shotgun (WGS) entry which is preliminary data.</text>
</comment>
<sequence>MSVKELDDKFKQWNPMENDYKNTKFNHYVTGPGAELDAELLQNSKKANKDDNNAGKKDEQQAVPTLIFRHLPKDMTKKAMHNICSRHGRVKSVRDSTKNDYLFVDLATVADMEAVFRALEHNNYGFEILVGKNKKTSDGERNKVNQNYTPVPPQNTGIDYQNRSYRTSNKQHPRPKVKEDSLINRNSASAVDTGLPLQLLTNDAHSLERQGLYKMPNNQKFKYRNGRSYVNMPENTKKFIEKKHNESVGTYNGTSNKYEHKQENGLMAKDFDKCSVCFYACDTVCSRCSQHYCSVECQLNDWPQHRYICGKPKHLQKTPPPKKPNQLNKNSTNNSRNANKENPKTTKEKITKNDEKKSQQQLTNSSQASVVNKPKSLAKNDSQLPSTSKVAANAEQQRANDSGNSTKSAAQQNMPRSGNIVTITAISKTNVVFIRSKTYDDNLSYFNTIDSLQAIGQLLQPLKSLPKCGQMVIAKFENQYNRALVLQAANVEKILIIFVDYGNVEQMKLEDLYEAPEEFVSKPRHAIPVLLKDVPDLHMTQEIRKFMYTYLHNINVEIRYKPEDFLETNQIYSVELIDENTQQNLNKMIVKLSKPTEPQNTNEICNRGYLEQKVLPTGDNVEFFVMDNSLMSSGCISCTIKPYVIEIQKFQKELQSYAESLPQEAYTPRVDELCIARYSLDGLWYRGICLEAVGDGHPSIHFIDYGNITIVPIENIRRYPRQFTYPIYTADCEIKGLPEECDDKLIAKLEQIIPNNEVIKCDNVTTIEGENFYIISLPNVIRELNVCGLLESDQHVM</sequence>
<feature type="compositionally biased region" description="Polar residues" evidence="5">
    <location>
        <begin position="379"/>
        <end position="415"/>
    </location>
</feature>
<reference evidence="8 9" key="1">
    <citation type="journal article" date="2015" name="Nat. Commun.">
        <title>Lucilia cuprina genome unlocks parasitic fly biology to underpin future interventions.</title>
        <authorList>
            <person name="Anstead C.A."/>
            <person name="Korhonen P.K."/>
            <person name="Young N.D."/>
            <person name="Hall R.S."/>
            <person name="Jex A.R."/>
            <person name="Murali S.C."/>
            <person name="Hughes D.S."/>
            <person name="Lee S.F."/>
            <person name="Perry T."/>
            <person name="Stroehlein A.J."/>
            <person name="Ansell B.R."/>
            <person name="Breugelmans B."/>
            <person name="Hofmann A."/>
            <person name="Qu J."/>
            <person name="Dugan S."/>
            <person name="Lee S.L."/>
            <person name="Chao H."/>
            <person name="Dinh H."/>
            <person name="Han Y."/>
            <person name="Doddapaneni H.V."/>
            <person name="Worley K.C."/>
            <person name="Muzny D.M."/>
            <person name="Ioannidis P."/>
            <person name="Waterhouse R.M."/>
            <person name="Zdobnov E.M."/>
            <person name="James P.J."/>
            <person name="Bagnall N.H."/>
            <person name="Kotze A.C."/>
            <person name="Gibbs R.A."/>
            <person name="Richards S."/>
            <person name="Batterham P."/>
            <person name="Gasser R.B."/>
        </authorList>
    </citation>
    <scope>NUCLEOTIDE SEQUENCE [LARGE SCALE GENOMIC DNA]</scope>
    <source>
        <strain evidence="8 9">LS</strain>
        <tissue evidence="8">Full body</tissue>
    </source>
</reference>
<dbReference type="Pfam" id="PF01753">
    <property type="entry name" value="zf-MYND"/>
    <property type="match status" value="1"/>
</dbReference>
<feature type="region of interest" description="Disordered" evidence="5">
    <location>
        <begin position="313"/>
        <end position="415"/>
    </location>
</feature>